<feature type="non-terminal residue" evidence="1">
    <location>
        <position position="47"/>
    </location>
</feature>
<organism evidence="1 2">
    <name type="scientific">Geodia barretti</name>
    <name type="common">Barrett's horny sponge</name>
    <dbReference type="NCBI Taxonomy" id="519541"/>
    <lineage>
        <taxon>Eukaryota</taxon>
        <taxon>Metazoa</taxon>
        <taxon>Porifera</taxon>
        <taxon>Demospongiae</taxon>
        <taxon>Heteroscleromorpha</taxon>
        <taxon>Tetractinellida</taxon>
        <taxon>Astrophorina</taxon>
        <taxon>Geodiidae</taxon>
        <taxon>Geodia</taxon>
    </lineage>
</organism>
<dbReference type="EMBL" id="CASHTH010004240">
    <property type="protein sequence ID" value="CAI8055070.1"/>
    <property type="molecule type" value="Genomic_DNA"/>
</dbReference>
<sequence length="47" mass="5620">MALEKCLQEAGRDRLNHRRQYSWPGPKEWEAQTTVNKALNQYSWLES</sequence>
<proteinExistence type="predicted"/>
<comment type="caution">
    <text evidence="1">The sequence shown here is derived from an EMBL/GenBank/DDBJ whole genome shotgun (WGS) entry which is preliminary data.</text>
</comment>
<dbReference type="Proteomes" id="UP001174909">
    <property type="component" value="Unassembled WGS sequence"/>
</dbReference>
<gene>
    <name evidence="1" type="ORF">GBAR_LOCUS30059</name>
</gene>
<evidence type="ECO:0000313" key="1">
    <source>
        <dbReference type="EMBL" id="CAI8055070.1"/>
    </source>
</evidence>
<evidence type="ECO:0000313" key="2">
    <source>
        <dbReference type="Proteomes" id="UP001174909"/>
    </source>
</evidence>
<keyword evidence="2" id="KW-1185">Reference proteome</keyword>
<accession>A0AA35TV68</accession>
<name>A0AA35TV68_GEOBA</name>
<dbReference type="AlphaFoldDB" id="A0AA35TV68"/>
<protein>
    <submittedName>
        <fullName evidence="1">Uncharacterized protein</fullName>
    </submittedName>
</protein>
<reference evidence="1" key="1">
    <citation type="submission" date="2023-03" db="EMBL/GenBank/DDBJ databases">
        <authorList>
            <person name="Steffen K."/>
            <person name="Cardenas P."/>
        </authorList>
    </citation>
    <scope>NUCLEOTIDE SEQUENCE</scope>
</reference>